<name>A0A1H3IC35_9GAMM</name>
<dbReference type="Proteomes" id="UP000199035">
    <property type="component" value="Unassembled WGS sequence"/>
</dbReference>
<dbReference type="PROSITE" id="PS01081">
    <property type="entry name" value="HTH_TETR_1"/>
    <property type="match status" value="1"/>
</dbReference>
<evidence type="ECO:0000256" key="1">
    <source>
        <dbReference type="ARBA" id="ARBA00023015"/>
    </source>
</evidence>
<gene>
    <name evidence="6" type="ORF">SAMN05421643_10671</name>
</gene>
<dbReference type="InterPro" id="IPR023772">
    <property type="entry name" value="DNA-bd_HTH_TetR-type_CS"/>
</dbReference>
<evidence type="ECO:0000256" key="3">
    <source>
        <dbReference type="ARBA" id="ARBA00023163"/>
    </source>
</evidence>
<accession>A0A1H3IC35</accession>
<dbReference type="InterPro" id="IPR050109">
    <property type="entry name" value="HTH-type_TetR-like_transc_reg"/>
</dbReference>
<evidence type="ECO:0000256" key="4">
    <source>
        <dbReference type="PROSITE-ProRule" id="PRU00335"/>
    </source>
</evidence>
<dbReference type="PANTHER" id="PTHR30055">
    <property type="entry name" value="HTH-TYPE TRANSCRIPTIONAL REGULATOR RUTR"/>
    <property type="match status" value="1"/>
</dbReference>
<dbReference type="RefSeq" id="WP_086184470.1">
    <property type="nucleotide sequence ID" value="NZ_FNPK01000006.1"/>
</dbReference>
<dbReference type="AlphaFoldDB" id="A0A1H3IC35"/>
<dbReference type="STRING" id="595670.SAMN05421643_10671"/>
<feature type="DNA-binding region" description="H-T-H motif" evidence="4">
    <location>
        <begin position="35"/>
        <end position="54"/>
    </location>
</feature>
<feature type="domain" description="HTH tetR-type" evidence="5">
    <location>
        <begin position="12"/>
        <end position="72"/>
    </location>
</feature>
<dbReference type="GO" id="GO:0003700">
    <property type="term" value="F:DNA-binding transcription factor activity"/>
    <property type="evidence" value="ECO:0007669"/>
    <property type="project" value="TreeGrafter"/>
</dbReference>
<proteinExistence type="predicted"/>
<dbReference type="InterPro" id="IPR036271">
    <property type="entry name" value="Tet_transcr_reg_TetR-rel_C_sf"/>
</dbReference>
<sequence length="184" mass="21011">MENAYQRKKEPELIRQKILAHAIQLSADKGVTGVSIQAVADLVGVSKGGVFHHFPSKQKLLEAMVITVLEHLDGVIDQFIQADDCEYGCFTRAYIEVTLQKKIVGMEHSWSAISMIMLTDRTFNDLWIHWLNARLERHAVTDADLELKILRFAADGVWLTAFTEVENPDETLEMKQELIRRSYP</sequence>
<keyword evidence="1" id="KW-0805">Transcription regulation</keyword>
<dbReference type="PROSITE" id="PS50977">
    <property type="entry name" value="HTH_TETR_2"/>
    <property type="match status" value="1"/>
</dbReference>
<protein>
    <submittedName>
        <fullName evidence="6">DNA-binding transcriptional regulator, AcrR family</fullName>
    </submittedName>
</protein>
<evidence type="ECO:0000313" key="6">
    <source>
        <dbReference type="EMBL" id="SDY25316.1"/>
    </source>
</evidence>
<dbReference type="SUPFAM" id="SSF48498">
    <property type="entry name" value="Tetracyclin repressor-like, C-terminal domain"/>
    <property type="match status" value="1"/>
</dbReference>
<dbReference type="Pfam" id="PF00440">
    <property type="entry name" value="TetR_N"/>
    <property type="match status" value="1"/>
</dbReference>
<keyword evidence="3" id="KW-0804">Transcription</keyword>
<dbReference type="InterPro" id="IPR041479">
    <property type="entry name" value="TetR_CgmR_C"/>
</dbReference>
<reference evidence="7" key="1">
    <citation type="submission" date="2016-10" db="EMBL/GenBank/DDBJ databases">
        <authorList>
            <person name="Varghese N."/>
            <person name="Submissions S."/>
        </authorList>
    </citation>
    <scope>NUCLEOTIDE SEQUENCE [LARGE SCALE GENOMIC DNA]</scope>
    <source>
        <strain evidence="7">ANC 5109</strain>
    </source>
</reference>
<keyword evidence="7" id="KW-1185">Reference proteome</keyword>
<evidence type="ECO:0000259" key="5">
    <source>
        <dbReference type="PROSITE" id="PS50977"/>
    </source>
</evidence>
<dbReference type="EMBL" id="FNPK01000006">
    <property type="protein sequence ID" value="SDY25316.1"/>
    <property type="molecule type" value="Genomic_DNA"/>
</dbReference>
<dbReference type="InterPro" id="IPR001647">
    <property type="entry name" value="HTH_TetR"/>
</dbReference>
<dbReference type="PRINTS" id="PR00455">
    <property type="entry name" value="HTHTETR"/>
</dbReference>
<organism evidence="6 7">
    <name type="scientific">Acinetobacter kyonggiensis</name>
    <dbReference type="NCBI Taxonomy" id="595670"/>
    <lineage>
        <taxon>Bacteria</taxon>
        <taxon>Pseudomonadati</taxon>
        <taxon>Pseudomonadota</taxon>
        <taxon>Gammaproteobacteria</taxon>
        <taxon>Moraxellales</taxon>
        <taxon>Moraxellaceae</taxon>
        <taxon>Acinetobacter</taxon>
    </lineage>
</organism>
<dbReference type="SUPFAM" id="SSF46689">
    <property type="entry name" value="Homeodomain-like"/>
    <property type="match status" value="1"/>
</dbReference>
<evidence type="ECO:0000313" key="7">
    <source>
        <dbReference type="Proteomes" id="UP000199035"/>
    </source>
</evidence>
<evidence type="ECO:0000256" key="2">
    <source>
        <dbReference type="ARBA" id="ARBA00023125"/>
    </source>
</evidence>
<keyword evidence="2 4" id="KW-0238">DNA-binding</keyword>
<dbReference type="Gene3D" id="1.10.357.10">
    <property type="entry name" value="Tetracycline Repressor, domain 2"/>
    <property type="match status" value="1"/>
</dbReference>
<dbReference type="GO" id="GO:0000976">
    <property type="term" value="F:transcription cis-regulatory region binding"/>
    <property type="evidence" value="ECO:0007669"/>
    <property type="project" value="TreeGrafter"/>
</dbReference>
<dbReference type="PANTHER" id="PTHR30055:SF234">
    <property type="entry name" value="HTH-TYPE TRANSCRIPTIONAL REGULATOR BETI"/>
    <property type="match status" value="1"/>
</dbReference>
<dbReference type="InterPro" id="IPR009057">
    <property type="entry name" value="Homeodomain-like_sf"/>
</dbReference>
<dbReference type="Pfam" id="PF17937">
    <property type="entry name" value="TetR_C_28"/>
    <property type="match status" value="1"/>
</dbReference>